<feature type="transmembrane region" description="Helical" evidence="4">
    <location>
        <begin position="238"/>
        <end position="259"/>
    </location>
</feature>
<evidence type="ECO:0000256" key="3">
    <source>
        <dbReference type="ARBA" id="ARBA00023136"/>
    </source>
</evidence>
<feature type="transmembrane region" description="Helical" evidence="4">
    <location>
        <begin position="122"/>
        <end position="143"/>
    </location>
</feature>
<organism evidence="5 6">
    <name type="scientific">Cnuella takakiae</name>
    <dbReference type="NCBI Taxonomy" id="1302690"/>
    <lineage>
        <taxon>Bacteria</taxon>
        <taxon>Pseudomonadati</taxon>
        <taxon>Bacteroidota</taxon>
        <taxon>Chitinophagia</taxon>
        <taxon>Chitinophagales</taxon>
        <taxon>Chitinophagaceae</taxon>
        <taxon>Cnuella</taxon>
    </lineage>
</organism>
<feature type="transmembrane region" description="Helical" evidence="4">
    <location>
        <begin position="294"/>
        <end position="317"/>
    </location>
</feature>
<dbReference type="PANTHER" id="PTHR23521">
    <property type="entry name" value="TRANSPORTER MFS SUPERFAMILY"/>
    <property type="match status" value="1"/>
</dbReference>
<feature type="transmembrane region" description="Helical" evidence="4">
    <location>
        <begin position="67"/>
        <end position="86"/>
    </location>
</feature>
<name>A0A1M5HJT6_9BACT</name>
<dbReference type="Proteomes" id="UP000184368">
    <property type="component" value="Unassembled WGS sequence"/>
</dbReference>
<feature type="transmembrane region" description="Helical" evidence="4">
    <location>
        <begin position="271"/>
        <end position="288"/>
    </location>
</feature>
<evidence type="ECO:0000313" key="6">
    <source>
        <dbReference type="Proteomes" id="UP000184368"/>
    </source>
</evidence>
<feature type="transmembrane region" description="Helical" evidence="4">
    <location>
        <begin position="329"/>
        <end position="351"/>
    </location>
</feature>
<evidence type="ECO:0000313" key="5">
    <source>
        <dbReference type="EMBL" id="SHG16239.1"/>
    </source>
</evidence>
<dbReference type="GO" id="GO:0005886">
    <property type="term" value="C:plasma membrane"/>
    <property type="evidence" value="ECO:0007669"/>
    <property type="project" value="TreeGrafter"/>
</dbReference>
<dbReference type="EMBL" id="FQUO01000019">
    <property type="protein sequence ID" value="SHG16239.1"/>
    <property type="molecule type" value="Genomic_DNA"/>
</dbReference>
<feature type="transmembrane region" description="Helical" evidence="4">
    <location>
        <begin position="204"/>
        <end position="226"/>
    </location>
</feature>
<feature type="transmembrane region" description="Helical" evidence="4">
    <location>
        <begin position="35"/>
        <end position="55"/>
    </location>
</feature>
<gene>
    <name evidence="5" type="ORF">SAMN05444008_11986</name>
</gene>
<protein>
    <submittedName>
        <fullName evidence="5">Predicted arabinose efflux permease, MFS family</fullName>
    </submittedName>
</protein>
<dbReference type="Gene3D" id="1.20.1250.20">
    <property type="entry name" value="MFS general substrate transporter like domains"/>
    <property type="match status" value="1"/>
</dbReference>
<dbReference type="STRING" id="1302690.BUE76_14115"/>
<dbReference type="PANTHER" id="PTHR23521:SF3">
    <property type="entry name" value="MFS TRANSPORTER"/>
    <property type="match status" value="1"/>
</dbReference>
<dbReference type="OrthoDB" id="9781976at2"/>
<dbReference type="InterPro" id="IPR036259">
    <property type="entry name" value="MFS_trans_sf"/>
</dbReference>
<sequence length="380" mass="40193">MPRHSLPLIVFAQFAGTSLWFAGNAVLVGQQGLSAAALTASVQLGFIAGTLLFALMALADRWPATRLFLLCSLSGALSNALIPFFLSAPWLVLALRVLTGFFLAGIYPVGMKIAADLFPKGLGVAMGWLVGALVLGTAFPHLLKGQLSQWPAETLLWTISGLATCGGILLYLLIPSNLPFLKSNGGFTGSIRSIVKEKPFLKPAFGYLGHMWELYTFWAFVPLLLQSHPSLKSQNGSIAVYAFYIIAIGALGCILGGLYARRTSSRKVSQLALAISGFCCLALPWAAALPLNGYLFYLLTWGFAVVADSPQLSALAAQTAPPQLKGTALSLLTCAGFGLTVVSLLFIQYLAARLAQPHLAMVALAPGPLMGLLALRKAAV</sequence>
<dbReference type="GO" id="GO:0022857">
    <property type="term" value="F:transmembrane transporter activity"/>
    <property type="evidence" value="ECO:0007669"/>
    <property type="project" value="InterPro"/>
</dbReference>
<keyword evidence="2 4" id="KW-1133">Transmembrane helix</keyword>
<feature type="transmembrane region" description="Helical" evidence="4">
    <location>
        <begin position="357"/>
        <end position="375"/>
    </location>
</feature>
<dbReference type="RefSeq" id="WP_073047258.1">
    <property type="nucleotide sequence ID" value="NZ_FQUO01000019.1"/>
</dbReference>
<keyword evidence="3 4" id="KW-0472">Membrane</keyword>
<keyword evidence="6" id="KW-1185">Reference proteome</keyword>
<accession>A0A1M5HJT6</accession>
<feature type="transmembrane region" description="Helical" evidence="4">
    <location>
        <begin position="155"/>
        <end position="174"/>
    </location>
</feature>
<feature type="transmembrane region" description="Helical" evidence="4">
    <location>
        <begin position="92"/>
        <end position="110"/>
    </location>
</feature>
<dbReference type="Pfam" id="PF07690">
    <property type="entry name" value="MFS_1"/>
    <property type="match status" value="1"/>
</dbReference>
<evidence type="ECO:0000256" key="2">
    <source>
        <dbReference type="ARBA" id="ARBA00022989"/>
    </source>
</evidence>
<dbReference type="InterPro" id="IPR011701">
    <property type="entry name" value="MFS"/>
</dbReference>
<keyword evidence="1 4" id="KW-0812">Transmembrane</keyword>
<dbReference type="AlphaFoldDB" id="A0A1M5HJT6"/>
<evidence type="ECO:0000256" key="1">
    <source>
        <dbReference type="ARBA" id="ARBA00022692"/>
    </source>
</evidence>
<evidence type="ECO:0000256" key="4">
    <source>
        <dbReference type="SAM" id="Phobius"/>
    </source>
</evidence>
<reference evidence="5 6" key="1">
    <citation type="submission" date="2016-11" db="EMBL/GenBank/DDBJ databases">
        <authorList>
            <person name="Jaros S."/>
            <person name="Januszkiewicz K."/>
            <person name="Wedrychowicz H."/>
        </authorList>
    </citation>
    <scope>NUCLEOTIDE SEQUENCE [LARGE SCALE GENOMIC DNA]</scope>
    <source>
        <strain evidence="5 6">DSM 26897</strain>
    </source>
</reference>
<proteinExistence type="predicted"/>
<dbReference type="SUPFAM" id="SSF103473">
    <property type="entry name" value="MFS general substrate transporter"/>
    <property type="match status" value="1"/>
</dbReference>